<evidence type="ECO:0000256" key="1">
    <source>
        <dbReference type="ARBA" id="ARBA00022737"/>
    </source>
</evidence>
<feature type="domain" description="Nephrocystin 3-like N-terminal" evidence="2">
    <location>
        <begin position="2"/>
        <end position="103"/>
    </location>
</feature>
<sequence>MLLCGIIDELDQGKTADVRHCNVAYFFCQATDSRINNAAAVLRGLIYLLIEQQPSVLSYVRKEYDRAGENLFKDANTWVALSKIFTNILQDPSLRTTYLVIDA</sequence>
<feature type="non-terminal residue" evidence="3">
    <location>
        <position position="103"/>
    </location>
</feature>
<comment type="caution">
    <text evidence="3">The sequence shown here is derived from an EMBL/GenBank/DDBJ whole genome shotgun (WGS) entry which is preliminary data.</text>
</comment>
<organism evidence="3 4">
    <name type="scientific">Pseudoneurospora amorphoporcata</name>
    <dbReference type="NCBI Taxonomy" id="241081"/>
    <lineage>
        <taxon>Eukaryota</taxon>
        <taxon>Fungi</taxon>
        <taxon>Dikarya</taxon>
        <taxon>Ascomycota</taxon>
        <taxon>Pezizomycotina</taxon>
        <taxon>Sordariomycetes</taxon>
        <taxon>Sordariomycetidae</taxon>
        <taxon>Sordariales</taxon>
        <taxon>Sordariaceae</taxon>
        <taxon>Pseudoneurospora</taxon>
    </lineage>
</organism>
<accession>A0AAN6SAT7</accession>
<dbReference type="AlphaFoldDB" id="A0AAN6SAT7"/>
<keyword evidence="4" id="KW-1185">Reference proteome</keyword>
<dbReference type="Pfam" id="PF24883">
    <property type="entry name" value="NPHP3_N"/>
    <property type="match status" value="1"/>
</dbReference>
<dbReference type="InterPro" id="IPR056884">
    <property type="entry name" value="NPHP3-like_N"/>
</dbReference>
<reference evidence="3" key="1">
    <citation type="journal article" date="2023" name="Mol. Phylogenet. Evol.">
        <title>Genome-scale phylogeny and comparative genomics of the fungal order Sordariales.</title>
        <authorList>
            <person name="Hensen N."/>
            <person name="Bonometti L."/>
            <person name="Westerberg I."/>
            <person name="Brannstrom I.O."/>
            <person name="Guillou S."/>
            <person name="Cros-Aarteil S."/>
            <person name="Calhoun S."/>
            <person name="Haridas S."/>
            <person name="Kuo A."/>
            <person name="Mondo S."/>
            <person name="Pangilinan J."/>
            <person name="Riley R."/>
            <person name="LaButti K."/>
            <person name="Andreopoulos B."/>
            <person name="Lipzen A."/>
            <person name="Chen C."/>
            <person name="Yan M."/>
            <person name="Daum C."/>
            <person name="Ng V."/>
            <person name="Clum A."/>
            <person name="Steindorff A."/>
            <person name="Ohm R.A."/>
            <person name="Martin F."/>
            <person name="Silar P."/>
            <person name="Natvig D.O."/>
            <person name="Lalanne C."/>
            <person name="Gautier V."/>
            <person name="Ament-Velasquez S.L."/>
            <person name="Kruys A."/>
            <person name="Hutchinson M.I."/>
            <person name="Powell A.J."/>
            <person name="Barry K."/>
            <person name="Miller A.N."/>
            <person name="Grigoriev I.V."/>
            <person name="Debuchy R."/>
            <person name="Gladieux P."/>
            <person name="Hiltunen Thoren M."/>
            <person name="Johannesson H."/>
        </authorList>
    </citation>
    <scope>NUCLEOTIDE SEQUENCE</scope>
    <source>
        <strain evidence="3">CBS 626.80</strain>
    </source>
</reference>
<dbReference type="Proteomes" id="UP001303222">
    <property type="component" value="Unassembled WGS sequence"/>
</dbReference>
<proteinExistence type="predicted"/>
<keyword evidence="1" id="KW-0677">Repeat</keyword>
<reference evidence="3" key="2">
    <citation type="submission" date="2023-06" db="EMBL/GenBank/DDBJ databases">
        <authorList>
            <consortium name="Lawrence Berkeley National Laboratory"/>
            <person name="Mondo S.J."/>
            <person name="Hensen N."/>
            <person name="Bonometti L."/>
            <person name="Westerberg I."/>
            <person name="Brannstrom I.O."/>
            <person name="Guillou S."/>
            <person name="Cros-Aarteil S."/>
            <person name="Calhoun S."/>
            <person name="Haridas S."/>
            <person name="Kuo A."/>
            <person name="Pangilinan J."/>
            <person name="Riley R."/>
            <person name="Labutti K."/>
            <person name="Andreopoulos B."/>
            <person name="Lipzen A."/>
            <person name="Chen C."/>
            <person name="Yanf M."/>
            <person name="Daum C."/>
            <person name="Ng V."/>
            <person name="Clum A."/>
            <person name="Steindorff A."/>
            <person name="Ohm R."/>
            <person name="Martin F."/>
            <person name="Silar P."/>
            <person name="Natvig D."/>
            <person name="Lalanne C."/>
            <person name="Gautier V."/>
            <person name="Ament-Velasquez S.L."/>
            <person name="Kruys A."/>
            <person name="Hutchinson M.I."/>
            <person name="Powell A.J."/>
            <person name="Barry K."/>
            <person name="Miller A.N."/>
            <person name="Grigoriev I.V."/>
            <person name="Debuchy R."/>
            <person name="Gladieux P."/>
            <person name="Thoren M.H."/>
            <person name="Johannesson H."/>
        </authorList>
    </citation>
    <scope>NUCLEOTIDE SEQUENCE</scope>
    <source>
        <strain evidence="3">CBS 626.80</strain>
    </source>
</reference>
<protein>
    <submittedName>
        <fullName evidence="3">Vegetative incompatibility protein HET-E-1</fullName>
    </submittedName>
</protein>
<evidence type="ECO:0000313" key="4">
    <source>
        <dbReference type="Proteomes" id="UP001303222"/>
    </source>
</evidence>
<name>A0AAN6SAT7_9PEZI</name>
<gene>
    <name evidence="3" type="ORF">QBC32DRAFT_356481</name>
</gene>
<evidence type="ECO:0000313" key="3">
    <source>
        <dbReference type="EMBL" id="KAK3946804.1"/>
    </source>
</evidence>
<evidence type="ECO:0000259" key="2">
    <source>
        <dbReference type="Pfam" id="PF24883"/>
    </source>
</evidence>
<dbReference type="EMBL" id="MU859513">
    <property type="protein sequence ID" value="KAK3946804.1"/>
    <property type="molecule type" value="Genomic_DNA"/>
</dbReference>